<dbReference type="Gene3D" id="3.40.50.300">
    <property type="entry name" value="P-loop containing nucleotide triphosphate hydrolases"/>
    <property type="match status" value="3"/>
</dbReference>
<sequence length="938" mass="102926">MKLRGRIVDVGDEREVDTKYGSRSLAEVTLRGDAERPASDGDGRPAAGDGQTTLAEDETEYGQTTLGERSADDGTVRLTLWGKWTHTVEHAEVGMELLATDVETSEYRGVTTYATSGDSHVVVEPGFLVDVTDIRSWVQCPRMYYLNKLSGIPLNYPVVKGTIVHEVFGDLLRDRDLADSIDERVREAGLELGLLGRDAEEVRDEVRRNAAAIEGWLQQGTLTEEDAWRSEYTLISPTFGIKGRADALRRGMPVELKTGKNTNREPRFQDKIQAAAYALILAERGVPADTGTLLYTKNTALERNEETGDLSPAKEFSIGDGLLDFVVRTRNEIAAMEFDSSVPTGYEADARCEYCFEQDTCMVVSGRLDQESKAGQIGTPVSEDEREYFERFYRAVEAERRAVHAEYRKLWEQSPEERAADDRALIDLEPIDRRELDDGRWEMRARKSSDAVSKLREGDVALASDGDPVSGHAELCRIRELSEEVVVTADEPVSLRRLDVYPSEIGVDRMLTALHDFVLKGDPDRKDVLFGRRDPEFAGRATDPGTYVDNNDAQDRAVRLAVDAEDVALVHGPPGTGKTYTIAQIVRALVDRGQRVLLSAFTNRAVDNALEAVREQGVDDVVRVGTENGVREDMLDVRLDRGGDPNERAAALRDAPVVAATTATCGSRVMREASFDVALVDEASQLTEPGTLAAVELADRFVLVGDHEQLPPVVQATEPHPGSGSPSGEEPRAENALQTSLFERLIETHPDAAVLLDRQYRMSQRIQAFSSREFYDGALRPANGAVAAQRLSDLGVDEAALPSPLGDAVAFVDPDGERVGNTNPTEADRVAEIVESYVDAGVDPDDIGVIAPFRAQVAEIGRRTSVTVDTVDRFQGSAKEVIVVSFVATGALDGPIFEDYRRINVALTRAKKALALVGDADALSSDPFYARLLDWARR</sequence>
<dbReference type="GO" id="GO:0003677">
    <property type="term" value="F:DNA binding"/>
    <property type="evidence" value="ECO:0007669"/>
    <property type="project" value="UniProtKB-KW"/>
</dbReference>
<accession>A0ABD6E3G2</accession>
<dbReference type="GO" id="GO:0016787">
    <property type="term" value="F:hydrolase activity"/>
    <property type="evidence" value="ECO:0007669"/>
    <property type="project" value="UniProtKB-KW"/>
</dbReference>
<evidence type="ECO:0000256" key="17">
    <source>
        <dbReference type="ARBA" id="ARBA00023268"/>
    </source>
</evidence>
<evidence type="ECO:0000256" key="4">
    <source>
        <dbReference type="ARBA" id="ARBA00022485"/>
    </source>
</evidence>
<keyword evidence="17" id="KW-0511">Multifunctional enzyme</keyword>
<organism evidence="21 22">
    <name type="scientific">Halobellus litoreus</name>
    <dbReference type="NCBI Taxonomy" id="755310"/>
    <lineage>
        <taxon>Archaea</taxon>
        <taxon>Methanobacteriati</taxon>
        <taxon>Methanobacteriota</taxon>
        <taxon>Stenosarchaea group</taxon>
        <taxon>Halobacteria</taxon>
        <taxon>Halobacteriales</taxon>
        <taxon>Haloferacaceae</taxon>
        <taxon>Halobellus</taxon>
    </lineage>
</organism>
<evidence type="ECO:0000256" key="3">
    <source>
        <dbReference type="ARBA" id="ARBA00012551"/>
    </source>
</evidence>
<evidence type="ECO:0000256" key="2">
    <source>
        <dbReference type="ARBA" id="ARBA00007913"/>
    </source>
</evidence>
<comment type="catalytic activity">
    <reaction evidence="18">
        <text>ATP + H2O = ADP + phosphate + H(+)</text>
        <dbReference type="Rhea" id="RHEA:13065"/>
        <dbReference type="ChEBI" id="CHEBI:15377"/>
        <dbReference type="ChEBI" id="CHEBI:15378"/>
        <dbReference type="ChEBI" id="CHEBI:30616"/>
        <dbReference type="ChEBI" id="CHEBI:43474"/>
        <dbReference type="ChEBI" id="CHEBI:456216"/>
        <dbReference type="EC" id="3.6.4.12"/>
    </reaction>
</comment>
<evidence type="ECO:0000259" key="20">
    <source>
        <dbReference type="SMART" id="SM00382"/>
    </source>
</evidence>
<evidence type="ECO:0000256" key="14">
    <source>
        <dbReference type="ARBA" id="ARBA00023014"/>
    </source>
</evidence>
<evidence type="ECO:0000256" key="12">
    <source>
        <dbReference type="ARBA" id="ARBA00022840"/>
    </source>
</evidence>
<comment type="caution">
    <text evidence="21">The sequence shown here is derived from an EMBL/GenBank/DDBJ whole genome shotgun (WGS) entry which is preliminary data.</text>
</comment>
<keyword evidence="7" id="KW-0479">Metal-binding</keyword>
<dbReference type="EMBL" id="JBHUDP010000010">
    <property type="protein sequence ID" value="MFD1687311.1"/>
    <property type="molecule type" value="Genomic_DNA"/>
</dbReference>
<dbReference type="GO" id="GO:0051539">
    <property type="term" value="F:4 iron, 4 sulfur cluster binding"/>
    <property type="evidence" value="ECO:0007669"/>
    <property type="project" value="UniProtKB-KW"/>
</dbReference>
<feature type="domain" description="AAA+ ATPase" evidence="20">
    <location>
        <begin position="564"/>
        <end position="747"/>
    </location>
</feature>
<evidence type="ECO:0000256" key="9">
    <source>
        <dbReference type="ARBA" id="ARBA00022763"/>
    </source>
</evidence>
<evidence type="ECO:0000256" key="19">
    <source>
        <dbReference type="SAM" id="MobiDB-lite"/>
    </source>
</evidence>
<evidence type="ECO:0000256" key="11">
    <source>
        <dbReference type="ARBA" id="ARBA00022806"/>
    </source>
</evidence>
<dbReference type="PANTHER" id="PTHR43788">
    <property type="entry name" value="DNA2/NAM7 HELICASE FAMILY MEMBER"/>
    <property type="match status" value="1"/>
</dbReference>
<dbReference type="AlphaFoldDB" id="A0ABD6E3G2"/>
<feature type="region of interest" description="Disordered" evidence="19">
    <location>
        <begin position="27"/>
        <end position="69"/>
    </location>
</feature>
<dbReference type="InterPro" id="IPR050534">
    <property type="entry name" value="Coronavir_polyprotein_1ab"/>
</dbReference>
<dbReference type="InterPro" id="IPR027417">
    <property type="entry name" value="P-loop_NTPase"/>
</dbReference>
<name>A0ABD6E3G2_9EURY</name>
<keyword evidence="9" id="KW-0227">DNA damage</keyword>
<keyword evidence="15" id="KW-0238">DNA-binding</keyword>
<evidence type="ECO:0000256" key="6">
    <source>
        <dbReference type="ARBA" id="ARBA00022722"/>
    </source>
</evidence>
<dbReference type="InterPro" id="IPR011604">
    <property type="entry name" value="PDDEXK-like_dom_sf"/>
</dbReference>
<dbReference type="Proteomes" id="UP001597092">
    <property type="component" value="Unassembled WGS sequence"/>
</dbReference>
<dbReference type="InterPro" id="IPR047187">
    <property type="entry name" value="SF1_C_Upf1"/>
</dbReference>
<dbReference type="Pfam" id="PF08696">
    <property type="entry name" value="Dna2"/>
    <property type="match status" value="1"/>
</dbReference>
<keyword evidence="16" id="KW-0234">DNA repair</keyword>
<keyword evidence="5" id="KW-0235">DNA replication</keyword>
<dbReference type="SUPFAM" id="SSF52540">
    <property type="entry name" value="P-loop containing nucleoside triphosphate hydrolases"/>
    <property type="match status" value="1"/>
</dbReference>
<evidence type="ECO:0000256" key="5">
    <source>
        <dbReference type="ARBA" id="ARBA00022705"/>
    </source>
</evidence>
<keyword evidence="14" id="KW-0411">Iron-sulfur</keyword>
<keyword evidence="4" id="KW-0004">4Fe-4S</keyword>
<comment type="cofactor">
    <cofactor evidence="1">
        <name>[4Fe-4S] cluster</name>
        <dbReference type="ChEBI" id="CHEBI:49883"/>
    </cofactor>
</comment>
<dbReference type="GO" id="GO:0005524">
    <property type="term" value="F:ATP binding"/>
    <property type="evidence" value="ECO:0007669"/>
    <property type="project" value="UniProtKB-KW"/>
</dbReference>
<dbReference type="SMART" id="SM00382">
    <property type="entry name" value="AAA"/>
    <property type="match status" value="1"/>
</dbReference>
<evidence type="ECO:0000256" key="8">
    <source>
        <dbReference type="ARBA" id="ARBA00022741"/>
    </source>
</evidence>
<evidence type="ECO:0000256" key="10">
    <source>
        <dbReference type="ARBA" id="ARBA00022801"/>
    </source>
</evidence>
<evidence type="ECO:0000256" key="15">
    <source>
        <dbReference type="ARBA" id="ARBA00023125"/>
    </source>
</evidence>
<keyword evidence="12" id="KW-0067">ATP-binding</keyword>
<evidence type="ECO:0000256" key="7">
    <source>
        <dbReference type="ARBA" id="ARBA00022723"/>
    </source>
</evidence>
<dbReference type="Gene3D" id="3.90.320.10">
    <property type="match status" value="1"/>
</dbReference>
<dbReference type="Pfam" id="PF13087">
    <property type="entry name" value="AAA_12"/>
    <property type="match status" value="1"/>
</dbReference>
<dbReference type="EC" id="3.6.4.12" evidence="3"/>
<protein>
    <recommendedName>
        <fullName evidence="3">DNA helicase</fullName>
        <ecNumber evidence="3">3.6.4.12</ecNumber>
    </recommendedName>
</protein>
<feature type="region of interest" description="Disordered" evidence="19">
    <location>
        <begin position="713"/>
        <end position="735"/>
    </location>
</feature>
<dbReference type="GO" id="GO:0006281">
    <property type="term" value="P:DNA repair"/>
    <property type="evidence" value="ECO:0007669"/>
    <property type="project" value="UniProtKB-KW"/>
</dbReference>
<gene>
    <name evidence="21" type="ORF">ACFSAS_17085</name>
</gene>
<dbReference type="Pfam" id="PF13086">
    <property type="entry name" value="AAA_11"/>
    <property type="match status" value="2"/>
</dbReference>
<dbReference type="InterPro" id="IPR041677">
    <property type="entry name" value="DNA2/NAM7_AAA_11"/>
</dbReference>
<evidence type="ECO:0000313" key="21">
    <source>
        <dbReference type="EMBL" id="MFD1687311.1"/>
    </source>
</evidence>
<keyword evidence="10" id="KW-0378">Hydrolase</keyword>
<proteinExistence type="inferred from homology"/>
<comment type="similarity">
    <text evidence="2">Belongs to the DNA2/NAM7 helicase family.</text>
</comment>
<keyword evidence="6" id="KW-0540">Nuclease</keyword>
<evidence type="ECO:0000256" key="13">
    <source>
        <dbReference type="ARBA" id="ARBA00023004"/>
    </source>
</evidence>
<feature type="compositionally biased region" description="Basic and acidic residues" evidence="19">
    <location>
        <begin position="30"/>
        <end position="43"/>
    </location>
</feature>
<keyword evidence="8" id="KW-0547">Nucleotide-binding</keyword>
<evidence type="ECO:0000256" key="16">
    <source>
        <dbReference type="ARBA" id="ARBA00023204"/>
    </source>
</evidence>
<dbReference type="RefSeq" id="WP_390282539.1">
    <property type="nucleotide sequence ID" value="NZ_JANHAW010000001.1"/>
</dbReference>
<dbReference type="InterPro" id="IPR041679">
    <property type="entry name" value="DNA2/NAM7-like_C"/>
</dbReference>
<dbReference type="GO" id="GO:0003678">
    <property type="term" value="F:DNA helicase activity"/>
    <property type="evidence" value="ECO:0007669"/>
    <property type="project" value="UniProtKB-EC"/>
</dbReference>
<evidence type="ECO:0000313" key="22">
    <source>
        <dbReference type="Proteomes" id="UP001597092"/>
    </source>
</evidence>
<dbReference type="GO" id="GO:0006260">
    <property type="term" value="P:DNA replication"/>
    <property type="evidence" value="ECO:0007669"/>
    <property type="project" value="UniProtKB-KW"/>
</dbReference>
<keyword evidence="11" id="KW-0347">Helicase</keyword>
<reference evidence="21 22" key="1">
    <citation type="journal article" date="2019" name="Int. J. Syst. Evol. Microbiol.">
        <title>The Global Catalogue of Microorganisms (GCM) 10K type strain sequencing project: providing services to taxonomists for standard genome sequencing and annotation.</title>
        <authorList>
            <consortium name="The Broad Institute Genomics Platform"/>
            <consortium name="The Broad Institute Genome Sequencing Center for Infectious Disease"/>
            <person name="Wu L."/>
            <person name="Ma J."/>
        </authorList>
    </citation>
    <scope>NUCLEOTIDE SEQUENCE [LARGE SCALE GENOMIC DNA]</scope>
    <source>
        <strain evidence="21 22">CGMCC 1.10387</strain>
    </source>
</reference>
<evidence type="ECO:0000256" key="18">
    <source>
        <dbReference type="ARBA" id="ARBA00047995"/>
    </source>
</evidence>
<keyword evidence="22" id="KW-1185">Reference proteome</keyword>
<dbReference type="GO" id="GO:0004518">
    <property type="term" value="F:nuclease activity"/>
    <property type="evidence" value="ECO:0007669"/>
    <property type="project" value="UniProtKB-KW"/>
</dbReference>
<dbReference type="InterPro" id="IPR003593">
    <property type="entry name" value="AAA+_ATPase"/>
</dbReference>
<dbReference type="PANTHER" id="PTHR43788:SF8">
    <property type="entry name" value="DNA-BINDING PROTEIN SMUBP-2"/>
    <property type="match status" value="1"/>
</dbReference>
<dbReference type="InterPro" id="IPR014808">
    <property type="entry name" value="DNA_replication_fac_Dna2_N"/>
</dbReference>
<dbReference type="CDD" id="cd18808">
    <property type="entry name" value="SF1_C_Upf1"/>
    <property type="match status" value="1"/>
</dbReference>
<keyword evidence="13" id="KW-0408">Iron</keyword>
<dbReference type="GO" id="GO:0046872">
    <property type="term" value="F:metal ion binding"/>
    <property type="evidence" value="ECO:0007669"/>
    <property type="project" value="UniProtKB-KW"/>
</dbReference>
<evidence type="ECO:0000256" key="1">
    <source>
        <dbReference type="ARBA" id="ARBA00001966"/>
    </source>
</evidence>